<dbReference type="OrthoDB" id="22437at10239"/>
<dbReference type="RefSeq" id="YP_009213897.1">
    <property type="nucleotide sequence ID" value="NC_028957.1"/>
</dbReference>
<dbReference type="KEGG" id="vg:26640353"/>
<protein>
    <submittedName>
        <fullName evidence="1">Uncharacterized protein</fullName>
    </submittedName>
</protein>
<accession>A0A0A7HD70</accession>
<dbReference type="GeneID" id="26640353"/>
<dbReference type="EMBL" id="KP007362">
    <property type="protein sequence ID" value="AIZ02697.1"/>
    <property type="molecule type" value="Genomic_DNA"/>
</dbReference>
<name>A0A0A7HD70_9CAUD</name>
<keyword evidence="2" id="KW-1185">Reference proteome</keyword>
<organism evidence="1 2">
    <name type="scientific">Escherichia phage vB_EcoM_VR26</name>
    <dbReference type="NCBI Taxonomy" id="1567029"/>
    <lineage>
        <taxon>Viruses</taxon>
        <taxon>Duplodnaviria</taxon>
        <taxon>Heunggongvirae</taxon>
        <taxon>Uroviricota</taxon>
        <taxon>Caudoviricetes</taxon>
        <taxon>Pantevenvirales</taxon>
        <taxon>Straboviridae</taxon>
        <taxon>Tevenvirinae</taxon>
        <taxon>Gaprivervirus</taxon>
        <taxon>Gaprivervirus vr26</taxon>
    </lineage>
</organism>
<proteinExistence type="predicted"/>
<evidence type="ECO:0000313" key="2">
    <source>
        <dbReference type="Proteomes" id="UP000030718"/>
    </source>
</evidence>
<evidence type="ECO:0000313" key="1">
    <source>
        <dbReference type="EMBL" id="AIZ02697.1"/>
    </source>
</evidence>
<dbReference type="Proteomes" id="UP000030718">
    <property type="component" value="Segment"/>
</dbReference>
<gene>
    <name evidence="1" type="ORF">VR26_060</name>
</gene>
<reference evidence="1 2" key="1">
    <citation type="submission" date="2014-10" db="EMBL/GenBank/DDBJ databases">
        <title>VR bacteriophages - a small but diverse group of low-temperature viruses.</title>
        <authorList>
            <person name="Kaliniene L."/>
            <person name="Meskys R."/>
            <person name="Simoliunas E."/>
            <person name="Zajanckauskaite A."/>
            <person name="Truncaite L."/>
        </authorList>
    </citation>
    <scope>NUCLEOTIDE SEQUENCE [LARGE SCALE GENOMIC DNA]</scope>
</reference>
<sequence>MALVNKPFKRLLVGAAFRLRSYGNICIKQTETEYKMIGRQSDGIFQIEPVVKVWVDSHQLKKWWMRW</sequence>